<proteinExistence type="predicted"/>
<reference evidence="3" key="1">
    <citation type="journal article" date="2019" name="Int. J. Syst. Evol. Microbiol.">
        <title>The Global Catalogue of Microorganisms (GCM) 10K type strain sequencing project: providing services to taxonomists for standard genome sequencing and annotation.</title>
        <authorList>
            <consortium name="The Broad Institute Genomics Platform"/>
            <consortium name="The Broad Institute Genome Sequencing Center for Infectious Disease"/>
            <person name="Wu L."/>
            <person name="Ma J."/>
        </authorList>
    </citation>
    <scope>NUCLEOTIDE SEQUENCE [LARGE SCALE GENOMIC DNA]</scope>
    <source>
        <strain evidence="3">JCM 17979</strain>
    </source>
</reference>
<dbReference type="EMBL" id="BAABHO010000059">
    <property type="protein sequence ID" value="GAA4807935.1"/>
    <property type="molecule type" value="Genomic_DNA"/>
</dbReference>
<evidence type="ECO:0008006" key="4">
    <source>
        <dbReference type="Google" id="ProtNLM"/>
    </source>
</evidence>
<protein>
    <recommendedName>
        <fullName evidence="4">Plasmid replication, integration and excision activator</fullName>
    </recommendedName>
</protein>
<sequence>MAIKRRLKVSMGDVFPHGAFLTTDGAEAVPDYDRSTRDRFVQAVDKDNGLPVWEVGVHDPDPEARKNERSVNVKIAAEVQPVPPEALPGLPFRPVEFEGLEVTPYLDTNGPRPRLAFSLRARGMRAPGGEARRNQGAASQAAQGSAKSEAAA</sequence>
<evidence type="ECO:0000256" key="1">
    <source>
        <dbReference type="SAM" id="MobiDB-lite"/>
    </source>
</evidence>
<evidence type="ECO:0000313" key="3">
    <source>
        <dbReference type="Proteomes" id="UP001500928"/>
    </source>
</evidence>
<organism evidence="2 3">
    <name type="scientific">Actinomycetospora chlora</name>
    <dbReference type="NCBI Taxonomy" id="663608"/>
    <lineage>
        <taxon>Bacteria</taxon>
        <taxon>Bacillati</taxon>
        <taxon>Actinomycetota</taxon>
        <taxon>Actinomycetes</taxon>
        <taxon>Pseudonocardiales</taxon>
        <taxon>Pseudonocardiaceae</taxon>
        <taxon>Actinomycetospora</taxon>
    </lineage>
</organism>
<comment type="caution">
    <text evidence="2">The sequence shown here is derived from an EMBL/GenBank/DDBJ whole genome shotgun (WGS) entry which is preliminary data.</text>
</comment>
<dbReference type="Proteomes" id="UP001500928">
    <property type="component" value="Unassembled WGS sequence"/>
</dbReference>
<feature type="region of interest" description="Disordered" evidence="1">
    <location>
        <begin position="121"/>
        <end position="152"/>
    </location>
</feature>
<name>A0ABP9CBM3_9PSEU</name>
<feature type="compositionally biased region" description="Low complexity" evidence="1">
    <location>
        <begin position="135"/>
        <end position="152"/>
    </location>
</feature>
<keyword evidence="3" id="KW-1185">Reference proteome</keyword>
<gene>
    <name evidence="2" type="ORF">GCM10023200_52000</name>
</gene>
<evidence type="ECO:0000313" key="2">
    <source>
        <dbReference type="EMBL" id="GAA4807935.1"/>
    </source>
</evidence>
<dbReference type="RefSeq" id="WP_345422854.1">
    <property type="nucleotide sequence ID" value="NZ_BAABHO010000059.1"/>
</dbReference>
<accession>A0ABP9CBM3</accession>